<protein>
    <submittedName>
        <fullName evidence="2">Uncharacterized protein</fullName>
    </submittedName>
</protein>
<evidence type="ECO:0000256" key="1">
    <source>
        <dbReference type="SAM" id="SignalP"/>
    </source>
</evidence>
<dbReference type="Gene3D" id="3.80.10.10">
    <property type="entry name" value="Ribonuclease Inhibitor"/>
    <property type="match status" value="1"/>
</dbReference>
<dbReference type="AlphaFoldDB" id="A0A8H7CQL6"/>
<feature type="signal peptide" evidence="1">
    <location>
        <begin position="1"/>
        <end position="18"/>
    </location>
</feature>
<name>A0A8H7CQL6_9AGAR</name>
<dbReference type="OrthoDB" id="3090320at2759"/>
<dbReference type="InterPro" id="IPR032675">
    <property type="entry name" value="LRR_dom_sf"/>
</dbReference>
<sequence>MATALRSLSHFSLSVVFGTLWHWPDPSLNGPGLLRSLADFSARWRHLEFTNFSSHELEFAEITSPALESIKLAGAGGPALFAVLEILKASTLRSVVFHSWIAERLDDIVLAMPLVWNQLTHLSFQAGTTAFRFDNVLIILGRCPRLISFQVSLQDSSVSPSESILLPCLEILTMNGALHAQSLGHFIEHVSMPRLREFRIPMVEGNGIFPLADLGTRSPLIECIDYTIHLESFTAPGQSLFEALQSLPSLHKLVVSDGVLLPAHHSLDDCYSLTTQLLKLLTPGSNVEVTLCPALQELVIWNCEGLEGSTLDAFIRRRAQLGFRRLKFEDLIYPDMLSEDQIQFIRSQGVQVSIVDNGWKVFSSPWHGLPSLQSYN</sequence>
<dbReference type="EMBL" id="JACAZH010000019">
    <property type="protein sequence ID" value="KAF7346555.1"/>
    <property type="molecule type" value="Genomic_DNA"/>
</dbReference>
<dbReference type="Proteomes" id="UP000623467">
    <property type="component" value="Unassembled WGS sequence"/>
</dbReference>
<keyword evidence="3" id="KW-1185">Reference proteome</keyword>
<feature type="chain" id="PRO_5034679222" evidence="1">
    <location>
        <begin position="19"/>
        <end position="376"/>
    </location>
</feature>
<keyword evidence="1" id="KW-0732">Signal</keyword>
<reference evidence="2" key="1">
    <citation type="submission" date="2020-05" db="EMBL/GenBank/DDBJ databases">
        <title>Mycena genomes resolve the evolution of fungal bioluminescence.</title>
        <authorList>
            <person name="Tsai I.J."/>
        </authorList>
    </citation>
    <scope>NUCLEOTIDE SEQUENCE</scope>
    <source>
        <strain evidence="2">160909Yilan</strain>
    </source>
</reference>
<accession>A0A8H7CQL6</accession>
<dbReference type="SUPFAM" id="SSF52047">
    <property type="entry name" value="RNI-like"/>
    <property type="match status" value="1"/>
</dbReference>
<evidence type="ECO:0000313" key="3">
    <source>
        <dbReference type="Proteomes" id="UP000623467"/>
    </source>
</evidence>
<comment type="caution">
    <text evidence="2">The sequence shown here is derived from an EMBL/GenBank/DDBJ whole genome shotgun (WGS) entry which is preliminary data.</text>
</comment>
<proteinExistence type="predicted"/>
<gene>
    <name evidence="2" type="ORF">MSAN_01883600</name>
</gene>
<evidence type="ECO:0000313" key="2">
    <source>
        <dbReference type="EMBL" id="KAF7346555.1"/>
    </source>
</evidence>
<organism evidence="2 3">
    <name type="scientific">Mycena sanguinolenta</name>
    <dbReference type="NCBI Taxonomy" id="230812"/>
    <lineage>
        <taxon>Eukaryota</taxon>
        <taxon>Fungi</taxon>
        <taxon>Dikarya</taxon>
        <taxon>Basidiomycota</taxon>
        <taxon>Agaricomycotina</taxon>
        <taxon>Agaricomycetes</taxon>
        <taxon>Agaricomycetidae</taxon>
        <taxon>Agaricales</taxon>
        <taxon>Marasmiineae</taxon>
        <taxon>Mycenaceae</taxon>
        <taxon>Mycena</taxon>
    </lineage>
</organism>